<dbReference type="Gene3D" id="1.10.10.10">
    <property type="entry name" value="Winged helix-like DNA-binding domain superfamily/Winged helix DNA-binding domain"/>
    <property type="match status" value="1"/>
</dbReference>
<dbReference type="InterPro" id="IPR036388">
    <property type="entry name" value="WH-like_DNA-bd_sf"/>
</dbReference>
<evidence type="ECO:0000259" key="3">
    <source>
        <dbReference type="Pfam" id="PF16254"/>
    </source>
</evidence>
<dbReference type="InterPro" id="IPR012353">
    <property type="entry name" value="UCP015244"/>
</dbReference>
<keyword evidence="5" id="KW-1185">Reference proteome</keyword>
<organism evidence="4 5">
    <name type="scientific">Mesorhizobium abyssinicae</name>
    <dbReference type="NCBI Taxonomy" id="1209958"/>
    <lineage>
        <taxon>Bacteria</taxon>
        <taxon>Pseudomonadati</taxon>
        <taxon>Pseudomonadota</taxon>
        <taxon>Alphaproteobacteria</taxon>
        <taxon>Hyphomicrobiales</taxon>
        <taxon>Phyllobacteriaceae</taxon>
        <taxon>Mesorhizobium</taxon>
    </lineage>
</organism>
<feature type="domain" description="DUF2172" evidence="1">
    <location>
        <begin position="73"/>
        <end position="163"/>
    </location>
</feature>
<dbReference type="Pfam" id="PF16254">
    <property type="entry name" value="DUF4910"/>
    <property type="match status" value="1"/>
</dbReference>
<feature type="domain" description="UCP01524 winged helix-turn-helix" evidence="2">
    <location>
        <begin position="361"/>
        <end position="436"/>
    </location>
</feature>
<dbReference type="Pfam" id="PF09940">
    <property type="entry name" value="DUF2172"/>
    <property type="match status" value="1"/>
</dbReference>
<feature type="domain" description="DUF4910" evidence="3">
    <location>
        <begin position="23"/>
        <end position="358"/>
    </location>
</feature>
<protein>
    <submittedName>
        <fullName evidence="4">DUF4910 domain-containing protein</fullName>
    </submittedName>
</protein>
<evidence type="ECO:0000259" key="1">
    <source>
        <dbReference type="Pfam" id="PF09940"/>
    </source>
</evidence>
<accession>A0ABU5ANA0</accession>
<dbReference type="InterPro" id="IPR032610">
    <property type="entry name" value="DUF2172"/>
</dbReference>
<dbReference type="SUPFAM" id="SSF53187">
    <property type="entry name" value="Zn-dependent exopeptidases"/>
    <property type="match status" value="1"/>
</dbReference>
<evidence type="ECO:0000313" key="4">
    <source>
        <dbReference type="EMBL" id="MDX8538714.1"/>
    </source>
</evidence>
<dbReference type="InterPro" id="IPR032589">
    <property type="entry name" value="DUF4910"/>
</dbReference>
<evidence type="ECO:0000313" key="5">
    <source>
        <dbReference type="Proteomes" id="UP001276564"/>
    </source>
</evidence>
<dbReference type="PIRSF" id="PIRSF015244">
    <property type="entry name" value="UCP015244"/>
    <property type="match status" value="1"/>
</dbReference>
<reference evidence="4 5" key="1">
    <citation type="submission" date="2023-08" db="EMBL/GenBank/DDBJ databases">
        <title>Implementing the SeqCode for naming new Mesorhizobium species isolated from Vachellia karroo root nodules.</title>
        <authorList>
            <person name="Van Lill M."/>
        </authorList>
    </citation>
    <scope>NUCLEOTIDE SEQUENCE [LARGE SCALE GENOMIC DNA]</scope>
    <source>
        <strain evidence="4 5">VK4B</strain>
    </source>
</reference>
<comment type="caution">
    <text evidence="4">The sequence shown here is derived from an EMBL/GenBank/DDBJ whole genome shotgun (WGS) entry which is preliminary data.</text>
</comment>
<dbReference type="CDD" id="cd05644">
    <property type="entry name" value="M28_like"/>
    <property type="match status" value="1"/>
</dbReference>
<gene>
    <name evidence="4" type="ORF">RFM23_13920</name>
</gene>
<sequence>MEHLNPEGLRSPPPPASLGQEIYALAERLFPICRSITGDGVRQTLDLLSGQVDLQRHEVPTGTQVFDWIVPKEWNIRSARIAGPDGQTVVDFADSNLHVVNYSVPFKGTLALDELRKHIHTLPEQPDLIPYRTCYYAPAWGFCMAHDRLAKMPDGLYRVEIDAELTYGSLTYGEYLHRGQSEREFLLSAHICHPSLANDNCSGLALLAMLAKSLKAKKTRYSYRFLFAPGTIGSIAWLSRNEDRVHLIDHGLVLSCVGDAARPAYKRSRRGDAFIDRAMAHVLGREAGARLIDFSPYGYDERQYCSPGFNLPVGMFQRAVHGTFPEYHTSADNLDFIRPEHLEDSFRILTEVIDIVEGEWTPLNLFPKGEPQLGRRGLYAALGGQKSSGATSMSLLWVLNLADGRHSLLAMAERSGLPFRELAAAARLLSDHGLLAEAAPRGQPGINLD</sequence>
<dbReference type="Pfam" id="PF16221">
    <property type="entry name" value="HTH_47"/>
    <property type="match status" value="1"/>
</dbReference>
<proteinExistence type="predicted"/>
<dbReference type="Gene3D" id="3.40.630.10">
    <property type="entry name" value="Zn peptidases"/>
    <property type="match status" value="1"/>
</dbReference>
<dbReference type="InterPro" id="IPR032622">
    <property type="entry name" value="UCP01524_HTH"/>
</dbReference>
<dbReference type="RefSeq" id="WP_320320603.1">
    <property type="nucleotide sequence ID" value="NZ_JAVIIP010000006.1"/>
</dbReference>
<evidence type="ECO:0000259" key="2">
    <source>
        <dbReference type="Pfam" id="PF16221"/>
    </source>
</evidence>
<name>A0ABU5ANA0_9HYPH</name>
<dbReference type="Proteomes" id="UP001276564">
    <property type="component" value="Unassembled WGS sequence"/>
</dbReference>
<dbReference type="Gene3D" id="3.50.30.90">
    <property type="match status" value="1"/>
</dbReference>
<dbReference type="EMBL" id="JAVIIP010000006">
    <property type="protein sequence ID" value="MDX8538714.1"/>
    <property type="molecule type" value="Genomic_DNA"/>
</dbReference>